<dbReference type="SUPFAM" id="SSF55486">
    <property type="entry name" value="Metalloproteases ('zincins'), catalytic domain"/>
    <property type="match status" value="1"/>
</dbReference>
<keyword evidence="3" id="KW-0378">Hydrolase</keyword>
<accession>A0A9J6BP67</accession>
<dbReference type="Gene3D" id="3.40.1620.60">
    <property type="match status" value="1"/>
</dbReference>
<dbReference type="InterPro" id="IPR041645">
    <property type="entry name" value="ADAMTS_CR_2"/>
</dbReference>
<feature type="binding site" evidence="8">
    <location>
        <position position="401"/>
    </location>
    <ligand>
        <name>Zn(2+)</name>
        <dbReference type="ChEBI" id="CHEBI:29105"/>
        <note>catalytic</note>
    </ligand>
</feature>
<dbReference type="InterPro" id="IPR001590">
    <property type="entry name" value="Peptidase_M12B"/>
</dbReference>
<dbReference type="PROSITE" id="PS50215">
    <property type="entry name" value="ADAM_MEPRO"/>
    <property type="match status" value="1"/>
</dbReference>
<reference evidence="11" key="1">
    <citation type="submission" date="2021-03" db="EMBL/GenBank/DDBJ databases">
        <title>Chromosome level genome of the anhydrobiotic midge Polypedilum vanderplanki.</title>
        <authorList>
            <person name="Yoshida Y."/>
            <person name="Kikawada T."/>
            <person name="Gusev O."/>
        </authorList>
    </citation>
    <scope>NUCLEOTIDE SEQUENCE</scope>
    <source>
        <strain evidence="11">NIAS01</strain>
        <tissue evidence="11">Whole body or cell culture</tissue>
    </source>
</reference>
<gene>
    <name evidence="11" type="ORF">PVAND_001854</name>
</gene>
<dbReference type="GO" id="GO:0031012">
    <property type="term" value="C:extracellular matrix"/>
    <property type="evidence" value="ECO:0007669"/>
    <property type="project" value="TreeGrafter"/>
</dbReference>
<feature type="domain" description="Peptidase M12B" evidence="10">
    <location>
        <begin position="241"/>
        <end position="456"/>
    </location>
</feature>
<feature type="chain" id="PRO_5039914205" description="Peptidase M12B domain-containing protein" evidence="9">
    <location>
        <begin position="20"/>
        <end position="1149"/>
    </location>
</feature>
<dbReference type="Pfam" id="PF25379">
    <property type="entry name" value="Adt-1"/>
    <property type="match status" value="1"/>
</dbReference>
<feature type="binding site" evidence="8">
    <location>
        <position position="407"/>
    </location>
    <ligand>
        <name>Zn(2+)</name>
        <dbReference type="ChEBI" id="CHEBI:29105"/>
        <note>catalytic</note>
    </ligand>
</feature>
<proteinExistence type="predicted"/>
<keyword evidence="1" id="KW-0645">Protease</keyword>
<keyword evidence="5" id="KW-0482">Metalloprotease</keyword>
<evidence type="ECO:0000259" key="10">
    <source>
        <dbReference type="PROSITE" id="PS50215"/>
    </source>
</evidence>
<dbReference type="GO" id="GO:0046872">
    <property type="term" value="F:metal ion binding"/>
    <property type="evidence" value="ECO:0007669"/>
    <property type="project" value="UniProtKB-KW"/>
</dbReference>
<feature type="binding site" evidence="8">
    <location>
        <position position="397"/>
    </location>
    <ligand>
        <name>Zn(2+)</name>
        <dbReference type="ChEBI" id="CHEBI:29105"/>
        <note>catalytic</note>
    </ligand>
</feature>
<feature type="signal peptide" evidence="9">
    <location>
        <begin position="1"/>
        <end position="19"/>
    </location>
</feature>
<evidence type="ECO:0000256" key="6">
    <source>
        <dbReference type="ARBA" id="ARBA00023157"/>
    </source>
</evidence>
<keyword evidence="12" id="KW-1185">Reference proteome</keyword>
<dbReference type="OrthoDB" id="9942326at2759"/>
<feature type="active site" evidence="8">
    <location>
        <position position="398"/>
    </location>
</feature>
<sequence length="1149" mass="131616">MMLLRISFTIVALLQYCRSVHIEIKKASDLDYNSEKINESNLHDYLHQHERQLLFGNDMSKSKYKIINVKHHRRMKRSSEDVDSTISIKISDINDDKSFQLELNRSQNLIDKSFVFISRGQNQSNFIADSFDFAKKFDCLYRSENSAFDLCDHEIRGIYRTNKSDVFIQPLPERFGIGSHIMIEKNFTDSRFEPQENFLHPDAVKELKKTRTKRSPLIKYPSSKYYQSSSSKLPLPIPSTLHIETAIFVDKDLYRHMVKNFPTNTEQHLIRFILAMINGVQLLYQHQSLGYRVNYILKRVEILHNEMNDLRRSSDIDIYLNSFCLWQRKLNPSSDKDVLHFDHALILTGLDLYVVSKNGKISSQVVGLAPVSGMCTQVSSCTINEGKHFESVFVVAHEIGHNLGMRHDTLENGCDPSSFIMSPTLGSGKITWSSCSKQYLDAFLRTPQATCLFDRGQFRNNLDHSAEGILPGERFDADQQCMLKYGKDSVRSKSQSIGEICRDLHCQRDRYTWTSHPALEGTTCGDSMWCRSGVCISKTNSISETSYVDNKQLISSYKNAEKANFIENKKFGSLIQEPTLLYTNGIHVTPKSTAQWSNWAISSECESGCLYSENGRLKEGSVGLKIFTRTCIDSRATKKCNGLDRKYETCNAKQCMTVPKLTILEFSNQICDRAKEFDHDLIGGGLQQVSANPEDSCKVFCKTRYGTKSRSWIFPDGTSCRNENSDIDDSFYCVEGMCKKFTCKNSTDNYYHLEPTFCPENLVIDEHDTNHNVLQENSRDYKSFDGNSQQNENSTEIFSEAQTETINEISEPEKLVSSTVTSSEEISNKLLLTTALSTKLDSHQFSQPITSTTIVAPISTTTATTTTTKTPSFYRPVQNYSTTSLYTPHWRLRNRYSDLQYAPSSPYQTTDYFSSPSPSPTAMIMMRDKWRNKSGCFYSCIQNSKGLQTVVSKYDYSSNIRLCEPTNVPCDKIITTYDYSTNLCMKYQMKVRGLSGRGMQIAPSIEDPDRSCRVACQDKFIAHRFYLVNGDHGFFPFGINCSFKSGDDKRFCVNGKCIKFGSDDTPANGIFFNNFNSHRMRRSLSKNKRNKRYFTHYANQNYTEHVSHDYINNLNRIIILKEKESERERRLLNIQASAQQIININIKIY</sequence>
<evidence type="ECO:0000256" key="2">
    <source>
        <dbReference type="ARBA" id="ARBA00022723"/>
    </source>
</evidence>
<dbReference type="PANTHER" id="PTHR13723">
    <property type="entry name" value="ADAMTS A DISINTEGRIN AND METALLOPROTEASE WITH THROMBOSPONDIN MOTIFS PROTEASE"/>
    <property type="match status" value="1"/>
</dbReference>
<evidence type="ECO:0000256" key="8">
    <source>
        <dbReference type="PROSITE-ProRule" id="PRU00276"/>
    </source>
</evidence>
<comment type="caution">
    <text evidence="8">Lacks conserved residue(s) required for the propagation of feature annotation.</text>
</comment>
<keyword evidence="2 8" id="KW-0479">Metal-binding</keyword>
<name>A0A9J6BP67_POLVA</name>
<evidence type="ECO:0000256" key="5">
    <source>
        <dbReference type="ARBA" id="ARBA00023049"/>
    </source>
</evidence>
<dbReference type="GO" id="GO:0030198">
    <property type="term" value="P:extracellular matrix organization"/>
    <property type="evidence" value="ECO:0007669"/>
    <property type="project" value="TreeGrafter"/>
</dbReference>
<dbReference type="InterPro" id="IPR057401">
    <property type="entry name" value="Adt-1/2-like_dom"/>
</dbReference>
<dbReference type="InterPro" id="IPR050439">
    <property type="entry name" value="ADAMTS_ADAMTS-like"/>
</dbReference>
<protein>
    <recommendedName>
        <fullName evidence="10">Peptidase M12B domain-containing protein</fullName>
    </recommendedName>
</protein>
<evidence type="ECO:0000256" key="3">
    <source>
        <dbReference type="ARBA" id="ARBA00022801"/>
    </source>
</evidence>
<organism evidence="11 12">
    <name type="scientific">Polypedilum vanderplanki</name>
    <name type="common">Sleeping chironomid midge</name>
    <dbReference type="NCBI Taxonomy" id="319348"/>
    <lineage>
        <taxon>Eukaryota</taxon>
        <taxon>Metazoa</taxon>
        <taxon>Ecdysozoa</taxon>
        <taxon>Arthropoda</taxon>
        <taxon>Hexapoda</taxon>
        <taxon>Insecta</taxon>
        <taxon>Pterygota</taxon>
        <taxon>Neoptera</taxon>
        <taxon>Endopterygota</taxon>
        <taxon>Diptera</taxon>
        <taxon>Nematocera</taxon>
        <taxon>Chironomoidea</taxon>
        <taxon>Chironomidae</taxon>
        <taxon>Chironominae</taxon>
        <taxon>Polypedilum</taxon>
        <taxon>Polypedilum</taxon>
    </lineage>
</organism>
<dbReference type="GO" id="GO:0006508">
    <property type="term" value="P:proteolysis"/>
    <property type="evidence" value="ECO:0007669"/>
    <property type="project" value="UniProtKB-KW"/>
</dbReference>
<keyword evidence="4 8" id="KW-0862">Zinc</keyword>
<dbReference type="CDD" id="cd04273">
    <property type="entry name" value="ZnMc_ADAMTS_like"/>
    <property type="match status" value="1"/>
</dbReference>
<dbReference type="InterPro" id="IPR024079">
    <property type="entry name" value="MetalloPept_cat_dom_sf"/>
</dbReference>
<evidence type="ECO:0000256" key="4">
    <source>
        <dbReference type="ARBA" id="ARBA00022833"/>
    </source>
</evidence>
<evidence type="ECO:0000313" key="12">
    <source>
        <dbReference type="Proteomes" id="UP001107558"/>
    </source>
</evidence>
<dbReference type="AlphaFoldDB" id="A0A9J6BP67"/>
<comment type="caution">
    <text evidence="11">The sequence shown here is derived from an EMBL/GenBank/DDBJ whole genome shotgun (WGS) entry which is preliminary data.</text>
</comment>
<dbReference type="Proteomes" id="UP001107558">
    <property type="component" value="Chromosome 3"/>
</dbReference>
<dbReference type="EMBL" id="JADBJN010000003">
    <property type="protein sequence ID" value="KAG5671665.1"/>
    <property type="molecule type" value="Genomic_DNA"/>
</dbReference>
<evidence type="ECO:0000313" key="11">
    <source>
        <dbReference type="EMBL" id="KAG5671665.1"/>
    </source>
</evidence>
<dbReference type="Pfam" id="PF17771">
    <property type="entry name" value="ADAMTS_CR_2"/>
    <property type="match status" value="1"/>
</dbReference>
<keyword evidence="6" id="KW-1015">Disulfide bond</keyword>
<dbReference type="Pfam" id="PF01421">
    <property type="entry name" value="Reprolysin"/>
    <property type="match status" value="1"/>
</dbReference>
<evidence type="ECO:0000256" key="7">
    <source>
        <dbReference type="ARBA" id="ARBA00023180"/>
    </source>
</evidence>
<dbReference type="GO" id="GO:0004222">
    <property type="term" value="F:metalloendopeptidase activity"/>
    <property type="evidence" value="ECO:0007669"/>
    <property type="project" value="InterPro"/>
</dbReference>
<keyword evidence="9" id="KW-0732">Signal</keyword>
<keyword evidence="7" id="KW-0325">Glycoprotein</keyword>
<dbReference type="Gene3D" id="3.40.390.10">
    <property type="entry name" value="Collagenase (Catalytic Domain)"/>
    <property type="match status" value="1"/>
</dbReference>
<evidence type="ECO:0000256" key="1">
    <source>
        <dbReference type="ARBA" id="ARBA00022670"/>
    </source>
</evidence>
<evidence type="ECO:0000256" key="9">
    <source>
        <dbReference type="SAM" id="SignalP"/>
    </source>
</evidence>
<dbReference type="PANTHER" id="PTHR13723:SF275">
    <property type="entry name" value="STALL, ISOFORM C"/>
    <property type="match status" value="1"/>
</dbReference>